<feature type="region of interest" description="Disordered" evidence="1">
    <location>
        <begin position="828"/>
        <end position="1063"/>
    </location>
</feature>
<dbReference type="RefSeq" id="XP_028535509.1">
    <property type="nucleotide sequence ID" value="XM_028679829.1"/>
</dbReference>
<dbReference type="OrthoDB" id="6093641at2759"/>
<gene>
    <name evidence="2" type="ORF">PRELSG_0204800</name>
</gene>
<dbReference type="VEuPathDB" id="PlasmoDB:PRELSG_0204800"/>
<name>A0A1J1HD64_PLARL</name>
<sequence length="1323" mass="155372">MMGMNHDFLSGNFVGYPLEENTLLSHRDFNLKKYKINPLKNNIFNNYGDSSKELDDLREYKRITTQKIKRYESTIYSYKNQIRNLKKDMFHGEVNIQLISVFVNAICDIIEYLCSDINKTVLSTLPFIHTILNSISLRDKQIYHCSKLIHATLTQINNENKINNNEKIIQEEENKIYQFSSHKLQDLEWLASETNDKGWLAVGDRWELCKRDLKWLCVETNNRSWLLYRNVWENSSNDLKYLSVLFDDKKWLNLYNIWNFVPLSLKLRAISLKDPHICKPSLNEIMLKDDDIYKINILELNSDISNILKRNYLKYKSNDKMNDFSLRNTFHQHDYSIDENENELLTEYGKIKKRENILEKSLKYNLCTIEEENIPKGNENGLVLKFLPRKLIKDGNTSKHMEKEKVNSLKKEPFTKVLKKIPILALKNENNNNNGIKKSINIPIKPPVKHEENYINKKNPIINKINKNIIDNKSIIPKVVENLQEKKIKLELSEEGFDTKQNILKEIPKNTAIKSLVNKQIMEKNKNEHIETKEFLKQNSNKEIQENKIMNNKEQKLNNDKKEKDIVNKIKQKCIVPEKKILNNLKKENMSIKLPQSGLNLLKKKETEQKSEYTTKKNIPTKMAAPLSILPKIKEENLKKSAAVLKSNFSKENILGINKNNDFHENESDNILNEKSINNKNGNTIPKVTTPTKIVPPINNLSKIKEKNAKKVPAILKKTFPKENMLELNKNGNTQINESNSILHECDDENKNIVNITDNLPNINSCDLKTIKRKESVLRTHAFINNEKEIKINVSQKIEDPKKESQNVVTNYFTDLFNAFNFVTKKDEDDEISNENKHIEVEKDEDDEISNEDKHIEVEKDENEEKKNEEDSYKEEKKNPLKEKNYLKSENKDSNKEGICLKDKENLKKEENKSEEGKKDINDEKNNSIKEEKCLKDKEYLKKEENKLEEEKKDIKNEKKNSMKEEKYLKKKSSDSKLKKKYKKEKKKDLREKGHDLRKKETYSEEKEIDQLEEEKDSRRKKKDSEKKVRDLEGEKKHIGEKGKYSKEEEKGSKEKIKNLENKEYIKGKEEYLNELKKDLKEVEDLKKEIKDLEKIEKDLKEKKKNSKEKGDLDKKKNDSKEEKNSEKKDLEEKKKENEEIVKKEISDDSNEKKMKLKSIKSIRNINSNKYSIKINLKSYSNKGILLKTENTLDSENETDTKYSEKKLEYKNRKISLDIEKERKNETLDEICVESKTNYPKNKSILLEKPSAKFTKNKPSSILQKLLDSDLSDFDSSSKKMTADEIAKHTNASLQISVKRKASLSSIKVKSKLMQKPKPLFNL</sequence>
<feature type="compositionally biased region" description="Basic and acidic residues" evidence="1">
    <location>
        <begin position="1023"/>
        <end position="1063"/>
    </location>
</feature>
<feature type="compositionally biased region" description="Basic and acidic residues" evidence="1">
    <location>
        <begin position="851"/>
        <end position="977"/>
    </location>
</feature>
<evidence type="ECO:0000313" key="3">
    <source>
        <dbReference type="Proteomes" id="UP000220158"/>
    </source>
</evidence>
<dbReference type="OMA" id="DFHENES"/>
<keyword evidence="3" id="KW-1185">Reference proteome</keyword>
<dbReference type="EMBL" id="LN835297">
    <property type="protein sequence ID" value="CRH03022.1"/>
    <property type="molecule type" value="Genomic_DNA"/>
</dbReference>
<accession>A0A1J1HD64</accession>
<protein>
    <submittedName>
        <fullName evidence="2">Uncharacterized protein</fullName>
    </submittedName>
</protein>
<feature type="compositionally biased region" description="Basic and acidic residues" evidence="1">
    <location>
        <begin position="987"/>
        <end position="1010"/>
    </location>
</feature>
<dbReference type="Proteomes" id="UP000220158">
    <property type="component" value="Chromosome 2"/>
</dbReference>
<organism evidence="2 3">
    <name type="scientific">Plasmodium relictum</name>
    <dbReference type="NCBI Taxonomy" id="85471"/>
    <lineage>
        <taxon>Eukaryota</taxon>
        <taxon>Sar</taxon>
        <taxon>Alveolata</taxon>
        <taxon>Apicomplexa</taxon>
        <taxon>Aconoidasida</taxon>
        <taxon>Haemosporida</taxon>
        <taxon>Plasmodiidae</taxon>
        <taxon>Plasmodium</taxon>
        <taxon>Plasmodium (Haemamoeba)</taxon>
    </lineage>
</organism>
<evidence type="ECO:0000313" key="2">
    <source>
        <dbReference type="EMBL" id="CRH03022.1"/>
    </source>
</evidence>
<feature type="region of interest" description="Disordered" evidence="1">
    <location>
        <begin position="1099"/>
        <end position="1154"/>
    </location>
</feature>
<dbReference type="KEGG" id="prel:PRELSG_0204800"/>
<proteinExistence type="predicted"/>
<reference evidence="2 3" key="1">
    <citation type="submission" date="2015-04" db="EMBL/GenBank/DDBJ databases">
        <authorList>
            <consortium name="Pathogen Informatics"/>
        </authorList>
    </citation>
    <scope>NUCLEOTIDE SEQUENCE [LARGE SCALE GENOMIC DNA]</scope>
    <source>
        <strain evidence="2 3">SGS1</strain>
    </source>
</reference>
<evidence type="ECO:0000256" key="1">
    <source>
        <dbReference type="SAM" id="MobiDB-lite"/>
    </source>
</evidence>
<dbReference type="GeneID" id="39734466"/>